<gene>
    <name evidence="1" type="ORF">HNR61_004188</name>
</gene>
<protein>
    <submittedName>
        <fullName evidence="1">Uncharacterized protein</fullName>
    </submittedName>
</protein>
<dbReference type="AlphaFoldDB" id="A0A7W3QMG4"/>
<dbReference type="Proteomes" id="UP000572680">
    <property type="component" value="Unassembled WGS sequence"/>
</dbReference>
<name>A0A7W3QMG4_ACTNM</name>
<dbReference type="EMBL" id="JACJIA010000005">
    <property type="protein sequence ID" value="MBA8952542.1"/>
    <property type="molecule type" value="Genomic_DNA"/>
</dbReference>
<keyword evidence="2" id="KW-1185">Reference proteome</keyword>
<accession>A0A7W3QMG4</accession>
<sequence length="298" mass="32204">MLLYGSVVMRWDLDDLTPIWKLMERDGRGDQVRMTLAQEDAAAAWGLAADWAWESIDGTPHRVANHDRDRRAALDDTVYGDTLERVGAVLADEGFSKAVDTALWPEASGAGDGERIHQVALWYSGDGLLVETVYRAPTSSAGAVRTEVDAVRLYWAGLVPVPRTPPSEQGWVDVPLDRSSLAYAIYTLHEGPSVPHDELDLPLRLLPGGPDGACLVRKAGASCVDHALRVHLAALRASTRLVVPWPDPVVGVLGGTAGHRNGDEAAHTNTLRIIGMLPAEVRERFGRIVPVSPAGRVL</sequence>
<comment type="caution">
    <text evidence="1">The sequence shown here is derived from an EMBL/GenBank/DDBJ whole genome shotgun (WGS) entry which is preliminary data.</text>
</comment>
<dbReference type="RefSeq" id="WP_182844826.1">
    <property type="nucleotide sequence ID" value="NZ_JACJIA010000005.1"/>
</dbReference>
<evidence type="ECO:0000313" key="1">
    <source>
        <dbReference type="EMBL" id="MBA8952542.1"/>
    </source>
</evidence>
<organism evidence="1 2">
    <name type="scientific">Actinomadura namibiensis</name>
    <dbReference type="NCBI Taxonomy" id="182080"/>
    <lineage>
        <taxon>Bacteria</taxon>
        <taxon>Bacillati</taxon>
        <taxon>Actinomycetota</taxon>
        <taxon>Actinomycetes</taxon>
        <taxon>Streptosporangiales</taxon>
        <taxon>Thermomonosporaceae</taxon>
        <taxon>Actinomadura</taxon>
    </lineage>
</organism>
<proteinExistence type="predicted"/>
<evidence type="ECO:0000313" key="2">
    <source>
        <dbReference type="Proteomes" id="UP000572680"/>
    </source>
</evidence>
<reference evidence="1 2" key="1">
    <citation type="submission" date="2020-08" db="EMBL/GenBank/DDBJ databases">
        <title>Genomic Encyclopedia of Type Strains, Phase IV (KMG-IV): sequencing the most valuable type-strain genomes for metagenomic binning, comparative biology and taxonomic classification.</title>
        <authorList>
            <person name="Goeker M."/>
        </authorList>
    </citation>
    <scope>NUCLEOTIDE SEQUENCE [LARGE SCALE GENOMIC DNA]</scope>
    <source>
        <strain evidence="1 2">DSM 44197</strain>
    </source>
</reference>